<name>A0A2N9IX29_FAGSY</name>
<accession>A0A2N9IX29</accession>
<dbReference type="InterPro" id="IPR053151">
    <property type="entry name" value="RNase_H-like"/>
</dbReference>
<dbReference type="InterPro" id="IPR044730">
    <property type="entry name" value="RNase_H-like_dom_plant"/>
</dbReference>
<dbReference type="Pfam" id="PF13456">
    <property type="entry name" value="RVT_3"/>
    <property type="match status" value="1"/>
</dbReference>
<evidence type="ECO:0000313" key="2">
    <source>
        <dbReference type="EMBL" id="SPD28713.1"/>
    </source>
</evidence>
<dbReference type="EMBL" id="OIVN01006241">
    <property type="protein sequence ID" value="SPD28713.1"/>
    <property type="molecule type" value="Genomic_DNA"/>
</dbReference>
<dbReference type="InterPro" id="IPR002156">
    <property type="entry name" value="RNaseH_domain"/>
</dbReference>
<dbReference type="AlphaFoldDB" id="A0A2N9IX29"/>
<dbReference type="InterPro" id="IPR012337">
    <property type="entry name" value="RNaseH-like_sf"/>
</dbReference>
<dbReference type="InterPro" id="IPR036397">
    <property type="entry name" value="RNaseH_sf"/>
</dbReference>
<sequence>MSVGVRRLTMLGEFKPFGLIVEALDGKPTDNVTDKYDYFLFDPQVARERDKSSEQQASGSAFSNRSDHELFIRGNRNAHKFWTDSGLSPRNSTFFSSDCMEWLKTNACDNTLVPQKLFPWSTFFLFGIWHLWLQRNKVLFQHPTSNSSLSLLVENSVMEFICCVQVPSGTKYPIIKPVRWEKPDINWSKLNTDGSARSFPGLAGSGGLIRNYAGDWVSGFARNIGITGSAKAELWALRDGLTLCLQLRLPAVVVELDAQAIVNILSSSNSYNGDLCPLVDDCRELLRQIPQTKVLHCFREANFCADAMAKLGSMLEQDFILFTAPPPLLFPLLEFDKKGLFCNRQGTVTLVT</sequence>
<dbReference type="Gene3D" id="3.30.420.10">
    <property type="entry name" value="Ribonuclease H-like superfamily/Ribonuclease H"/>
    <property type="match status" value="1"/>
</dbReference>
<organism evidence="2">
    <name type="scientific">Fagus sylvatica</name>
    <name type="common">Beechnut</name>
    <dbReference type="NCBI Taxonomy" id="28930"/>
    <lineage>
        <taxon>Eukaryota</taxon>
        <taxon>Viridiplantae</taxon>
        <taxon>Streptophyta</taxon>
        <taxon>Embryophyta</taxon>
        <taxon>Tracheophyta</taxon>
        <taxon>Spermatophyta</taxon>
        <taxon>Magnoliopsida</taxon>
        <taxon>eudicotyledons</taxon>
        <taxon>Gunneridae</taxon>
        <taxon>Pentapetalae</taxon>
        <taxon>rosids</taxon>
        <taxon>fabids</taxon>
        <taxon>Fagales</taxon>
        <taxon>Fagaceae</taxon>
        <taxon>Fagus</taxon>
    </lineage>
</organism>
<dbReference type="PANTHER" id="PTHR47723">
    <property type="entry name" value="OS05G0353850 PROTEIN"/>
    <property type="match status" value="1"/>
</dbReference>
<dbReference type="SUPFAM" id="SSF53098">
    <property type="entry name" value="Ribonuclease H-like"/>
    <property type="match status" value="1"/>
</dbReference>
<dbReference type="GO" id="GO:0004523">
    <property type="term" value="F:RNA-DNA hybrid ribonuclease activity"/>
    <property type="evidence" value="ECO:0007669"/>
    <property type="project" value="InterPro"/>
</dbReference>
<dbReference type="GO" id="GO:0003676">
    <property type="term" value="F:nucleic acid binding"/>
    <property type="evidence" value="ECO:0007669"/>
    <property type="project" value="InterPro"/>
</dbReference>
<dbReference type="PANTHER" id="PTHR47723:SF19">
    <property type="entry name" value="POLYNUCLEOTIDYL TRANSFERASE, RIBONUCLEASE H-LIKE SUPERFAMILY PROTEIN"/>
    <property type="match status" value="1"/>
</dbReference>
<proteinExistence type="predicted"/>
<reference evidence="2" key="1">
    <citation type="submission" date="2018-02" db="EMBL/GenBank/DDBJ databases">
        <authorList>
            <person name="Cohen D.B."/>
            <person name="Kent A.D."/>
        </authorList>
    </citation>
    <scope>NUCLEOTIDE SEQUENCE</scope>
</reference>
<feature type="domain" description="RNase H type-1" evidence="1">
    <location>
        <begin position="191"/>
        <end position="311"/>
    </location>
</feature>
<gene>
    <name evidence="2" type="ORF">FSB_LOCUS56595</name>
</gene>
<protein>
    <recommendedName>
        <fullName evidence="1">RNase H type-1 domain-containing protein</fullName>
    </recommendedName>
</protein>
<dbReference type="CDD" id="cd06222">
    <property type="entry name" value="RNase_H_like"/>
    <property type="match status" value="1"/>
</dbReference>
<evidence type="ECO:0000259" key="1">
    <source>
        <dbReference type="Pfam" id="PF13456"/>
    </source>
</evidence>